<dbReference type="InterPro" id="IPR017853">
    <property type="entry name" value="GH"/>
</dbReference>
<evidence type="ECO:0000313" key="2">
    <source>
        <dbReference type="Proteomes" id="UP000699691"/>
    </source>
</evidence>
<accession>A0A955LWI2</accession>
<dbReference type="Proteomes" id="UP000699691">
    <property type="component" value="Unassembled WGS sequence"/>
</dbReference>
<sequence>MGIIVGVIVLLGICGFLLMNRPVDYSSHRDSEQAESVDNENVSPILGFSLSPLSYSEKNFSEFLKNAFDGGNALTVAGEVATLSDREAGPQVVMRLSNQYGFTPVILVSDPQTDHIIPFVTEYKPSYLGIGVEVNRNKINTIEQFAADFSSIYDRIKEVSPQTIVFVTFQLENMKGLDGGLFGNSNNPENSQWDLLDLFPKSDLVGFTTYPGLIYTDPSQIPDNYYLSIEEHTDKSLAFVEIGWFSQISLADWESDEEEQSKFIERFFTLTSDNEIRMTIWSFLYDQSDTDLPLPFRSMGLFDFEGNEKLGWWTWKNHVM</sequence>
<evidence type="ECO:0000313" key="1">
    <source>
        <dbReference type="EMBL" id="MCA9397499.1"/>
    </source>
</evidence>
<gene>
    <name evidence="1" type="ORF">KC573_01605</name>
</gene>
<reference evidence="1" key="2">
    <citation type="journal article" date="2021" name="Microbiome">
        <title>Successional dynamics and alternative stable states in a saline activated sludge microbial community over 9 years.</title>
        <authorList>
            <person name="Wang Y."/>
            <person name="Ye J."/>
            <person name="Ju F."/>
            <person name="Liu L."/>
            <person name="Boyd J.A."/>
            <person name="Deng Y."/>
            <person name="Parks D.H."/>
            <person name="Jiang X."/>
            <person name="Yin X."/>
            <person name="Woodcroft B.J."/>
            <person name="Tyson G.W."/>
            <person name="Hugenholtz P."/>
            <person name="Polz M.F."/>
            <person name="Zhang T."/>
        </authorList>
    </citation>
    <scope>NUCLEOTIDE SEQUENCE</scope>
    <source>
        <strain evidence="1">HKST-UBA02</strain>
    </source>
</reference>
<dbReference type="SUPFAM" id="SSF51445">
    <property type="entry name" value="(Trans)glycosidases"/>
    <property type="match status" value="1"/>
</dbReference>
<name>A0A955LWI2_UNCKA</name>
<organism evidence="1 2">
    <name type="scientific">candidate division WWE3 bacterium</name>
    <dbReference type="NCBI Taxonomy" id="2053526"/>
    <lineage>
        <taxon>Bacteria</taxon>
        <taxon>Katanobacteria</taxon>
    </lineage>
</organism>
<reference evidence="1" key="1">
    <citation type="submission" date="2020-04" db="EMBL/GenBank/DDBJ databases">
        <authorList>
            <person name="Zhang T."/>
        </authorList>
    </citation>
    <scope>NUCLEOTIDE SEQUENCE</scope>
    <source>
        <strain evidence="1">HKST-UBA02</strain>
    </source>
</reference>
<protein>
    <submittedName>
        <fullName evidence="1">Uncharacterized protein</fullName>
    </submittedName>
</protein>
<dbReference type="AlphaFoldDB" id="A0A955LWI2"/>
<dbReference type="Gene3D" id="3.20.20.80">
    <property type="entry name" value="Glycosidases"/>
    <property type="match status" value="1"/>
</dbReference>
<dbReference type="EMBL" id="JAGQKY010000051">
    <property type="protein sequence ID" value="MCA9397499.1"/>
    <property type="molecule type" value="Genomic_DNA"/>
</dbReference>
<proteinExistence type="predicted"/>
<comment type="caution">
    <text evidence="1">The sequence shown here is derived from an EMBL/GenBank/DDBJ whole genome shotgun (WGS) entry which is preliminary data.</text>
</comment>